<evidence type="ECO:0000313" key="2">
    <source>
        <dbReference type="WBParaSite" id="JU765_v2.g15723.t1"/>
    </source>
</evidence>
<evidence type="ECO:0000313" key="1">
    <source>
        <dbReference type="Proteomes" id="UP000887576"/>
    </source>
</evidence>
<protein>
    <submittedName>
        <fullName evidence="2">Uncharacterized protein</fullName>
    </submittedName>
</protein>
<dbReference type="Proteomes" id="UP000887576">
    <property type="component" value="Unplaced"/>
</dbReference>
<name>A0AC34QF04_9BILA</name>
<dbReference type="WBParaSite" id="JU765_v2.g15723.t1">
    <property type="protein sequence ID" value="JU765_v2.g15723.t1"/>
    <property type="gene ID" value="JU765_v2.g15723"/>
</dbReference>
<organism evidence="1 2">
    <name type="scientific">Panagrolaimus sp. JU765</name>
    <dbReference type="NCBI Taxonomy" id="591449"/>
    <lineage>
        <taxon>Eukaryota</taxon>
        <taxon>Metazoa</taxon>
        <taxon>Ecdysozoa</taxon>
        <taxon>Nematoda</taxon>
        <taxon>Chromadorea</taxon>
        <taxon>Rhabditida</taxon>
        <taxon>Tylenchina</taxon>
        <taxon>Panagrolaimomorpha</taxon>
        <taxon>Panagrolaimoidea</taxon>
        <taxon>Panagrolaimidae</taxon>
        <taxon>Panagrolaimus</taxon>
    </lineage>
</organism>
<sequence>MFTSSRLATRMTEFWLKRAIEVQNLPVISPTDDKLRSTRSPVAIPFELPKELDFKALMVWFTSRQGLHHAAMRHPNLIPSCCKFPSLPGDIGQLAKEISRKTMTYKEQYILDKKNSDFEQRNLES</sequence>
<proteinExistence type="predicted"/>
<reference evidence="2" key="1">
    <citation type="submission" date="2022-11" db="UniProtKB">
        <authorList>
            <consortium name="WormBaseParasite"/>
        </authorList>
    </citation>
    <scope>IDENTIFICATION</scope>
</reference>
<accession>A0AC34QF04</accession>